<comment type="similarity">
    <text evidence="2 6">Belongs to the peroxisomal membrane protein PXMP2/4 family.</text>
</comment>
<evidence type="ECO:0000256" key="1">
    <source>
        <dbReference type="ARBA" id="ARBA00004141"/>
    </source>
</evidence>
<dbReference type="GO" id="GO:0005778">
    <property type="term" value="C:peroxisomal membrane"/>
    <property type="evidence" value="ECO:0007669"/>
    <property type="project" value="TreeGrafter"/>
</dbReference>
<dbReference type="OrthoDB" id="860at2759"/>
<reference evidence="7" key="2">
    <citation type="submission" date="2022-10" db="EMBL/GenBank/DDBJ databases">
        <authorList>
            <consortium name="ENA_rothamsted_submissions"/>
            <consortium name="culmorum"/>
            <person name="King R."/>
        </authorList>
    </citation>
    <scope>NUCLEOTIDE SEQUENCE</scope>
</reference>
<evidence type="ECO:0000256" key="2">
    <source>
        <dbReference type="ARBA" id="ARBA00006824"/>
    </source>
</evidence>
<gene>
    <name evidence="7" type="ORF">PHAECO_LOCUS5076</name>
</gene>
<name>A0A9P0GTU1_PHACE</name>
<dbReference type="AlphaFoldDB" id="A0A9P0GTU1"/>
<dbReference type="InterPro" id="IPR007248">
    <property type="entry name" value="Mpv17_PMP22"/>
</dbReference>
<proteinExistence type="inferred from homology"/>
<evidence type="ECO:0000313" key="8">
    <source>
        <dbReference type="Proteomes" id="UP001153737"/>
    </source>
</evidence>
<evidence type="ECO:0000256" key="5">
    <source>
        <dbReference type="ARBA" id="ARBA00023136"/>
    </source>
</evidence>
<protein>
    <recommendedName>
        <fullName evidence="9">Peroxisomal membrane protein 2</fullName>
    </recommendedName>
</protein>
<evidence type="ECO:0000256" key="6">
    <source>
        <dbReference type="RuleBase" id="RU363053"/>
    </source>
</evidence>
<dbReference type="EMBL" id="OU896721">
    <property type="protein sequence ID" value="CAH1154197.1"/>
    <property type="molecule type" value="Genomic_DNA"/>
</dbReference>
<evidence type="ECO:0008006" key="9">
    <source>
        <dbReference type="Google" id="ProtNLM"/>
    </source>
</evidence>
<evidence type="ECO:0000313" key="7">
    <source>
        <dbReference type="EMBL" id="CAH1154197.1"/>
    </source>
</evidence>
<dbReference type="Proteomes" id="UP001153737">
    <property type="component" value="Chromosome 15"/>
</dbReference>
<organism evidence="7 8">
    <name type="scientific">Phaedon cochleariae</name>
    <name type="common">Mustard beetle</name>
    <dbReference type="NCBI Taxonomy" id="80249"/>
    <lineage>
        <taxon>Eukaryota</taxon>
        <taxon>Metazoa</taxon>
        <taxon>Ecdysozoa</taxon>
        <taxon>Arthropoda</taxon>
        <taxon>Hexapoda</taxon>
        <taxon>Insecta</taxon>
        <taxon>Pterygota</taxon>
        <taxon>Neoptera</taxon>
        <taxon>Endopterygota</taxon>
        <taxon>Coleoptera</taxon>
        <taxon>Polyphaga</taxon>
        <taxon>Cucujiformia</taxon>
        <taxon>Chrysomeloidea</taxon>
        <taxon>Chrysomelidae</taxon>
        <taxon>Chrysomelinae</taxon>
        <taxon>Chrysomelini</taxon>
        <taxon>Phaedon</taxon>
    </lineage>
</organism>
<keyword evidence="3" id="KW-0812">Transmembrane</keyword>
<reference evidence="7" key="1">
    <citation type="submission" date="2022-01" db="EMBL/GenBank/DDBJ databases">
        <authorList>
            <person name="King R."/>
        </authorList>
    </citation>
    <scope>NUCLEOTIDE SEQUENCE</scope>
</reference>
<dbReference type="PANTHER" id="PTHR11266">
    <property type="entry name" value="PEROXISOMAL MEMBRANE PROTEIN 2, PXMP2 MPV17"/>
    <property type="match status" value="1"/>
</dbReference>
<dbReference type="Pfam" id="PF04117">
    <property type="entry name" value="Mpv17_PMP22"/>
    <property type="match status" value="1"/>
</dbReference>
<evidence type="ECO:0000256" key="4">
    <source>
        <dbReference type="ARBA" id="ARBA00022989"/>
    </source>
</evidence>
<comment type="subcellular location">
    <subcellularLocation>
        <location evidence="1">Membrane</location>
        <topology evidence="1">Multi-pass membrane protein</topology>
    </subcellularLocation>
</comment>
<sequence>MVLSKPLIEALSFYFGQLYEHPLRTKAITCFAIATAGNYTSQKIAGSKVLNYQSLFAYGLYGLFLGGTIPHYFYNYLERAVPEDGSIALAKKLFLERLIYSPLYQAFTLYTIARLEGKNHETAVKQLKDLYWVVLTSSWKYLTVIHLLNLSLVPPMPYIFIEMHRIILRYAAKAPKHYAFTNLSEIIILS</sequence>
<accession>A0A9P0GTU1</accession>
<keyword evidence="5" id="KW-0472">Membrane</keyword>
<evidence type="ECO:0000256" key="3">
    <source>
        <dbReference type="ARBA" id="ARBA00022692"/>
    </source>
</evidence>
<dbReference type="PANTHER" id="PTHR11266:SF80">
    <property type="entry name" value="PEROXISOMAL MEMBRANE PROTEIN 2"/>
    <property type="match status" value="1"/>
</dbReference>
<keyword evidence="4" id="KW-1133">Transmembrane helix</keyword>
<keyword evidence="8" id="KW-1185">Reference proteome</keyword>